<feature type="region of interest" description="Disordered" evidence="1">
    <location>
        <begin position="290"/>
        <end position="327"/>
    </location>
</feature>
<organism evidence="3 4">
    <name type="scientific">Circinella minor</name>
    <dbReference type="NCBI Taxonomy" id="1195481"/>
    <lineage>
        <taxon>Eukaryota</taxon>
        <taxon>Fungi</taxon>
        <taxon>Fungi incertae sedis</taxon>
        <taxon>Mucoromycota</taxon>
        <taxon>Mucoromycotina</taxon>
        <taxon>Mucoromycetes</taxon>
        <taxon>Mucorales</taxon>
        <taxon>Lichtheimiaceae</taxon>
        <taxon>Circinella</taxon>
    </lineage>
</organism>
<protein>
    <submittedName>
        <fullName evidence="3">Uncharacterized protein</fullName>
    </submittedName>
</protein>
<proteinExistence type="predicted"/>
<dbReference type="OrthoDB" id="2276345at2759"/>
<evidence type="ECO:0000313" key="3">
    <source>
        <dbReference type="EMBL" id="KAG2218823.1"/>
    </source>
</evidence>
<gene>
    <name evidence="3" type="ORF">INT45_007590</name>
</gene>
<feature type="compositionally biased region" description="Low complexity" evidence="1">
    <location>
        <begin position="163"/>
        <end position="174"/>
    </location>
</feature>
<comment type="caution">
    <text evidence="3">The sequence shown here is derived from an EMBL/GenBank/DDBJ whole genome shotgun (WGS) entry which is preliminary data.</text>
</comment>
<evidence type="ECO:0000256" key="2">
    <source>
        <dbReference type="SAM" id="SignalP"/>
    </source>
</evidence>
<feature type="chain" id="PRO_5034963152" evidence="2">
    <location>
        <begin position="20"/>
        <end position="327"/>
    </location>
</feature>
<feature type="region of interest" description="Disordered" evidence="1">
    <location>
        <begin position="235"/>
        <end position="278"/>
    </location>
</feature>
<name>A0A8H7RYC7_9FUNG</name>
<dbReference type="Proteomes" id="UP000646827">
    <property type="component" value="Unassembled WGS sequence"/>
</dbReference>
<dbReference type="AlphaFoldDB" id="A0A8H7RYC7"/>
<feature type="compositionally biased region" description="Polar residues" evidence="1">
    <location>
        <begin position="190"/>
        <end position="205"/>
    </location>
</feature>
<sequence>MHPVLIVLIVASVPLGAWAAYEGAEYIREWWSERQDRKQYEEFVRQHYNNNEKQRPLYKRRSFDEDDDDDDEPLVKSIMARRSSSNCSELRHRYQQQYDKFQDDDYELFEMNQSIIARRQQLAREQAMLDQQEIDLQRRRESIQSRGNSLMGMPSPSTSTFVQPPTQQQYQQQQLRSSISSLESGHTARNNNEWIFTRPPQSIIDSPSRVMPRTEDLGPKLGVIEAAEWDAIHHHSNSDSDEDDHHNNNSNKTMQMPEPQQSQYQHQEHSRQVSESEGSWADLHVRMQSRSSDVMSYNSMRTPSSPPHSYGVRSISSDDNDTVATRF</sequence>
<reference evidence="3 4" key="1">
    <citation type="submission" date="2020-12" db="EMBL/GenBank/DDBJ databases">
        <title>Metabolic potential, ecology and presence of endohyphal bacteria is reflected in genomic diversity of Mucoromycotina.</title>
        <authorList>
            <person name="Muszewska A."/>
            <person name="Okrasinska A."/>
            <person name="Steczkiewicz K."/>
            <person name="Drgas O."/>
            <person name="Orlowska M."/>
            <person name="Perlinska-Lenart U."/>
            <person name="Aleksandrzak-Piekarczyk T."/>
            <person name="Szatraj K."/>
            <person name="Zielenkiewicz U."/>
            <person name="Pilsyk S."/>
            <person name="Malc E."/>
            <person name="Mieczkowski P."/>
            <person name="Kruszewska J.S."/>
            <person name="Biernat P."/>
            <person name="Pawlowska J."/>
        </authorList>
    </citation>
    <scope>NUCLEOTIDE SEQUENCE [LARGE SCALE GENOMIC DNA]</scope>
    <source>
        <strain evidence="3 4">CBS 142.35</strain>
    </source>
</reference>
<feature type="compositionally biased region" description="Basic and acidic residues" evidence="1">
    <location>
        <begin position="235"/>
        <end position="247"/>
    </location>
</feature>
<feature type="signal peptide" evidence="2">
    <location>
        <begin position="1"/>
        <end position="19"/>
    </location>
</feature>
<feature type="compositionally biased region" description="Polar residues" evidence="1">
    <location>
        <begin position="290"/>
        <end position="303"/>
    </location>
</feature>
<dbReference type="EMBL" id="JAEPRB010000208">
    <property type="protein sequence ID" value="KAG2218823.1"/>
    <property type="molecule type" value="Genomic_DNA"/>
</dbReference>
<evidence type="ECO:0000256" key="1">
    <source>
        <dbReference type="SAM" id="MobiDB-lite"/>
    </source>
</evidence>
<feature type="region of interest" description="Disordered" evidence="1">
    <location>
        <begin position="146"/>
        <end position="175"/>
    </location>
</feature>
<keyword evidence="4" id="KW-1185">Reference proteome</keyword>
<keyword evidence="2" id="KW-0732">Signal</keyword>
<accession>A0A8H7RYC7</accession>
<evidence type="ECO:0000313" key="4">
    <source>
        <dbReference type="Proteomes" id="UP000646827"/>
    </source>
</evidence>
<feature type="region of interest" description="Disordered" evidence="1">
    <location>
        <begin position="190"/>
        <end position="215"/>
    </location>
</feature>
<feature type="compositionally biased region" description="Polar residues" evidence="1">
    <location>
        <begin position="252"/>
        <end position="265"/>
    </location>
</feature>